<reference evidence="7 8" key="1">
    <citation type="submission" date="2015-03" db="EMBL/GenBank/DDBJ databases">
        <authorList>
            <person name="Radwan O."/>
            <person name="Al-Naeli F.A."/>
            <person name="Rendon G.A."/>
            <person name="Fields C."/>
        </authorList>
    </citation>
    <scope>NUCLEOTIDE SEQUENCE [LARGE SCALE GENOMIC DNA]</scope>
    <source>
        <strain evidence="7">CR-DP1</strain>
    </source>
</reference>
<dbReference type="InterPro" id="IPR007219">
    <property type="entry name" value="XnlR_reg_dom"/>
</dbReference>
<dbReference type="InterPro" id="IPR050613">
    <property type="entry name" value="Sec_Metabolite_Reg"/>
</dbReference>
<dbReference type="Gene3D" id="4.10.240.10">
    <property type="entry name" value="Zn(2)-C6 fungal-type DNA-binding domain"/>
    <property type="match status" value="1"/>
</dbReference>
<accession>A0A0F4ZK43</accession>
<dbReference type="PANTHER" id="PTHR31001">
    <property type="entry name" value="UNCHARACTERIZED TRANSCRIPTIONAL REGULATORY PROTEIN"/>
    <property type="match status" value="1"/>
</dbReference>
<dbReference type="GO" id="GO:0003677">
    <property type="term" value="F:DNA binding"/>
    <property type="evidence" value="ECO:0007669"/>
    <property type="project" value="InterPro"/>
</dbReference>
<dbReference type="GO" id="GO:0008270">
    <property type="term" value="F:zinc ion binding"/>
    <property type="evidence" value="ECO:0007669"/>
    <property type="project" value="InterPro"/>
</dbReference>
<feature type="region of interest" description="Disordered" evidence="4">
    <location>
        <begin position="99"/>
        <end position="151"/>
    </location>
</feature>
<evidence type="ECO:0008006" key="9">
    <source>
        <dbReference type="Google" id="ProtNLM"/>
    </source>
</evidence>
<keyword evidence="8" id="KW-1185">Reference proteome</keyword>
<evidence type="ECO:0000313" key="7">
    <source>
        <dbReference type="EMBL" id="KKA30213.1"/>
    </source>
</evidence>
<feature type="compositionally biased region" description="Low complexity" evidence="4">
    <location>
        <begin position="842"/>
        <end position="854"/>
    </location>
</feature>
<dbReference type="GO" id="GO:0006351">
    <property type="term" value="P:DNA-templated transcription"/>
    <property type="evidence" value="ECO:0007669"/>
    <property type="project" value="InterPro"/>
</dbReference>
<evidence type="ECO:0000259" key="6">
    <source>
        <dbReference type="SMART" id="SM00906"/>
    </source>
</evidence>
<protein>
    <recommendedName>
        <fullName evidence="9">Zn(2)-C6 fungal-type domain-containing protein</fullName>
    </recommendedName>
</protein>
<dbReference type="Pfam" id="PF04082">
    <property type="entry name" value="Fungal_trans"/>
    <property type="match status" value="1"/>
</dbReference>
<evidence type="ECO:0000256" key="2">
    <source>
        <dbReference type="ARBA" id="ARBA00022723"/>
    </source>
</evidence>
<dbReference type="GO" id="GO:0005634">
    <property type="term" value="C:nucleus"/>
    <property type="evidence" value="ECO:0007669"/>
    <property type="project" value="UniProtKB-SubCell"/>
</dbReference>
<sequence length="860" mass="95611">MSPTPHSSSSGASPEEQFKVVRKRNRIPLSCHPCRTRKKCDRGRPCANCVKREGANPMSCCYATPLTRKKAPAAAQTPDDMQNRIDRLEGLVLSLMHGGSQVNTTTSPGSGPSTASVGGPPSLTSKSTTTSPLETDNRMDDDENEDDDEDEQLAVSLGLLKVDNQRGRSLYIGEQHWHAILADISEVKTFFSKHKQELEQSYARVMASKPKVMNEMPVFLRGAPEVSAEELKAELPPKSQVLKLVSRYFNSFDGIANIIHRPSFEQKLHAHWKSPNDTPLMFVGLIYAVMCIAMTGYHKANDEPPEWQGHSLEIAAQFRLRIIQCLVASDYISPAEYTVETMMLYIFSEYTTRWDCDSSMYIIMGVIVRLAFRMGYHRDAKWFKSLSPFQAEMRRRVWAYVRMADVMFSLQASLPSMIDDDQCDTQLPSNLLEGDFGPDTTELPPSRPWNEPTPLAYPIFKVRFYMELANVVKITTRATRPPLYEEVLRYDERITHIYNEIPENLRVHSIQPNDPPSSYLPRYNLEVTYHKIRCLLHRGYAAKARTNPHFAHSRKAAISSAIVNLEHLGSLAKAIKPNGKLQALQWYVHAVATKDFMMPAMLVAVDLHHDRSSKESVSEGGKSKTQGFWTRKQKRHMFQTLQATRQIWVDLTEISAEAFKASKVLGVMIDSIDSDSIGPEDETMDTPSSDDGGMCGFYGPFDSGSVLSQPKGYVQLNPLPSATAAAGNLSTFTAMNLFDSDRLSGSFMQAADTGAQFPVTGMGPMAGLPNGVLLNGNQNPTAFGMDPNNQFSSLLNDMNSINPEIIDWSALDIYAQSSSAFSVDPSLAIFGMQRRDTTIGYSSNDANAPNSSPSQQGPST</sequence>
<comment type="subcellular location">
    <subcellularLocation>
        <location evidence="1">Nucleus</location>
    </subcellularLocation>
</comment>
<evidence type="ECO:0000313" key="8">
    <source>
        <dbReference type="Proteomes" id="UP000033483"/>
    </source>
</evidence>
<feature type="domain" description="Xylanolytic transcriptional activator regulatory" evidence="6">
    <location>
        <begin position="360"/>
        <end position="434"/>
    </location>
</feature>
<dbReference type="Proteomes" id="UP000033483">
    <property type="component" value="Unassembled WGS sequence"/>
</dbReference>
<comment type="caution">
    <text evidence="7">The sequence shown here is derived from an EMBL/GenBank/DDBJ whole genome shotgun (WGS) entry which is preliminary data.</text>
</comment>
<dbReference type="SMART" id="SM00066">
    <property type="entry name" value="GAL4"/>
    <property type="match status" value="1"/>
</dbReference>
<feature type="compositionally biased region" description="Low complexity" evidence="4">
    <location>
        <begin position="104"/>
        <end position="133"/>
    </location>
</feature>
<dbReference type="CDD" id="cd00067">
    <property type="entry name" value="GAL4"/>
    <property type="match status" value="1"/>
</dbReference>
<evidence type="ECO:0000256" key="4">
    <source>
        <dbReference type="SAM" id="MobiDB-lite"/>
    </source>
</evidence>
<feature type="compositionally biased region" description="Acidic residues" evidence="4">
    <location>
        <begin position="139"/>
        <end position="151"/>
    </location>
</feature>
<dbReference type="InterPro" id="IPR001138">
    <property type="entry name" value="Zn2Cys6_DnaBD"/>
</dbReference>
<evidence type="ECO:0000259" key="5">
    <source>
        <dbReference type="SMART" id="SM00066"/>
    </source>
</evidence>
<feature type="region of interest" description="Disordered" evidence="4">
    <location>
        <begin position="840"/>
        <end position="860"/>
    </location>
</feature>
<dbReference type="AlphaFoldDB" id="A0A0F4ZK43"/>
<feature type="domain" description="Zn(2)-C6 fungal-type" evidence="5">
    <location>
        <begin position="25"/>
        <end position="71"/>
    </location>
</feature>
<dbReference type="EMBL" id="LAEV01000467">
    <property type="protein sequence ID" value="KKA30213.1"/>
    <property type="molecule type" value="Genomic_DNA"/>
</dbReference>
<dbReference type="InterPro" id="IPR036864">
    <property type="entry name" value="Zn2-C6_fun-type_DNA-bd_sf"/>
</dbReference>
<keyword evidence="2" id="KW-0479">Metal-binding</keyword>
<organism evidence="7 8">
    <name type="scientific">Thielaviopsis punctulata</name>
    <dbReference type="NCBI Taxonomy" id="72032"/>
    <lineage>
        <taxon>Eukaryota</taxon>
        <taxon>Fungi</taxon>
        <taxon>Dikarya</taxon>
        <taxon>Ascomycota</taxon>
        <taxon>Pezizomycotina</taxon>
        <taxon>Sordariomycetes</taxon>
        <taxon>Hypocreomycetidae</taxon>
        <taxon>Microascales</taxon>
        <taxon>Ceratocystidaceae</taxon>
        <taxon>Thielaviopsis</taxon>
    </lineage>
</organism>
<dbReference type="CDD" id="cd12148">
    <property type="entry name" value="fungal_TF_MHR"/>
    <property type="match status" value="1"/>
</dbReference>
<evidence type="ECO:0000256" key="1">
    <source>
        <dbReference type="ARBA" id="ARBA00004123"/>
    </source>
</evidence>
<name>A0A0F4ZK43_9PEZI</name>
<dbReference type="GO" id="GO:0000981">
    <property type="term" value="F:DNA-binding transcription factor activity, RNA polymerase II-specific"/>
    <property type="evidence" value="ECO:0007669"/>
    <property type="project" value="InterPro"/>
</dbReference>
<gene>
    <name evidence="7" type="ORF">TD95_001915</name>
</gene>
<dbReference type="OrthoDB" id="762982at2759"/>
<proteinExistence type="predicted"/>
<dbReference type="PANTHER" id="PTHR31001:SF49">
    <property type="entry name" value="ZN(II)2CYS6 TRANSCRIPTION FACTOR (EUROFUNG)"/>
    <property type="match status" value="1"/>
</dbReference>
<keyword evidence="3" id="KW-0539">Nucleus</keyword>
<evidence type="ECO:0000256" key="3">
    <source>
        <dbReference type="ARBA" id="ARBA00023242"/>
    </source>
</evidence>
<dbReference type="SMART" id="SM00906">
    <property type="entry name" value="Fungal_trans"/>
    <property type="match status" value="1"/>
</dbReference>